<dbReference type="InterPro" id="IPR000014">
    <property type="entry name" value="PAS"/>
</dbReference>
<dbReference type="STRING" id="407022.SAMN05661044_00101"/>
<dbReference type="OrthoDB" id="1451596at2"/>
<proteinExistence type="predicted"/>
<gene>
    <name evidence="8" type="ORF">SAMN05661044_00101</name>
</gene>
<dbReference type="PANTHER" id="PTHR30572:SF18">
    <property type="entry name" value="ABC-TYPE MACROLIDE FAMILY EXPORT SYSTEM PERMEASE COMPONENT 2"/>
    <property type="match status" value="1"/>
</dbReference>
<dbReference type="InterPro" id="IPR050250">
    <property type="entry name" value="Macrolide_Exporter_MacB"/>
</dbReference>
<dbReference type="InterPro" id="IPR003838">
    <property type="entry name" value="ABC3_permease_C"/>
</dbReference>
<reference evidence="9" key="1">
    <citation type="submission" date="2016-10" db="EMBL/GenBank/DDBJ databases">
        <authorList>
            <person name="Varghese N."/>
            <person name="Submissions S."/>
        </authorList>
    </citation>
    <scope>NUCLEOTIDE SEQUENCE [LARGE SCALE GENOMIC DNA]</scope>
    <source>
        <strain evidence="9">DSM 18733</strain>
    </source>
</reference>
<feature type="transmembrane region" description="Helical" evidence="6">
    <location>
        <begin position="675"/>
        <end position="697"/>
    </location>
</feature>
<feature type="transmembrane region" description="Helical" evidence="6">
    <location>
        <begin position="378"/>
        <end position="402"/>
    </location>
</feature>
<dbReference type="AlphaFoldDB" id="A0A1H7GJ20"/>
<keyword evidence="2" id="KW-1003">Cell membrane</keyword>
<evidence type="ECO:0000313" key="8">
    <source>
        <dbReference type="EMBL" id="SEK38091.1"/>
    </source>
</evidence>
<dbReference type="PROSITE" id="PS50112">
    <property type="entry name" value="PAS"/>
    <property type="match status" value="1"/>
</dbReference>
<evidence type="ECO:0000256" key="5">
    <source>
        <dbReference type="ARBA" id="ARBA00023136"/>
    </source>
</evidence>
<feature type="transmembrane region" description="Helical" evidence="6">
    <location>
        <begin position="284"/>
        <end position="304"/>
    </location>
</feature>
<accession>A0A1H7GJ20</accession>
<dbReference type="InterPro" id="IPR025857">
    <property type="entry name" value="MacB_PCD"/>
</dbReference>
<dbReference type="EMBL" id="FOAF01000001">
    <property type="protein sequence ID" value="SEK38091.1"/>
    <property type="molecule type" value="Genomic_DNA"/>
</dbReference>
<dbReference type="PROSITE" id="PS51257">
    <property type="entry name" value="PROKAR_LIPOPROTEIN"/>
    <property type="match status" value="1"/>
</dbReference>
<evidence type="ECO:0000256" key="4">
    <source>
        <dbReference type="ARBA" id="ARBA00022989"/>
    </source>
</evidence>
<keyword evidence="5 6" id="KW-0472">Membrane</keyword>
<keyword evidence="4 6" id="KW-1133">Transmembrane helix</keyword>
<protein>
    <submittedName>
        <fullName evidence="8">Putative ABC transport system permease protein</fullName>
    </submittedName>
</protein>
<evidence type="ECO:0000259" key="7">
    <source>
        <dbReference type="PROSITE" id="PS50112"/>
    </source>
</evidence>
<evidence type="ECO:0000313" key="9">
    <source>
        <dbReference type="Proteomes" id="UP000199421"/>
    </source>
</evidence>
<dbReference type="PANTHER" id="PTHR30572">
    <property type="entry name" value="MEMBRANE COMPONENT OF TRANSPORTER-RELATED"/>
    <property type="match status" value="1"/>
</dbReference>
<keyword evidence="3 6" id="KW-0812">Transmembrane</keyword>
<sequence length="798" mass="89918">MIRNYLRIALRNLRKSPGYSFINIFGLASGLACFILILIFVQHEISYDIFHKNADQIYRVIQRRPGAGGAKYWAATSPALAGSLRQEFPEVAVATAVFPTSNPLLSLGEKHFTEEGILADNHFFDVFTYSFLQGNVGKALKDPNSMVLTASLAHKIFGNKNPMGQTVMYQNKYPHIVTGVIEDVPETSHLSFSYILPAVSDQYYQDCISREPWYNNGLYTYVALAKGANVQQIEKGMRKYIDRNLADWRPEDRMTFLFQPLKDIHLKSQHLQTFTFEKSGNYKFMYLFLAIGFIVLMLACANYTNLAVARSIRRAQEVGIRKVAGAWRWQLIGQFLGESLIMAFLALISAVVMAHLILPSFSRLVERPIRMEYLTNPTLLPGLLLLALLVGLISGSYPAFIMSRLKPVQVLKGTQTKLANRFTLQRILTVGQYAVSIALLVGSFIIYKQMQLVQHQQLGYNRDHVLTIKVNDETLSQQYATIREDLLRDPHVTAMSYSQYLPTTVMTMQSMSRWEGSGDQLLPSNTSSVDYDFLDVYGIQLVAGRGFSREFGTDTLGAPIALINESAVKALGWTPKQAIGKEFNYSDGRGKRSIVGVVKDFHFNSIHQSLGPLVLTLNRESGGYISAKVRPEDLAGTIARFEDAVKRISPYPFEYEFLDDNFNKLYKNDLRLGEIFTSFTLLAVLIASLGLFGLAAYSTQQRMKEIGIRKVLGASVPGIIRLLSKDYLKLVLIGFVIAAPLAWYVMNRWLEDFVYRIDMSWWIFALAGAFALMIALLTVIFQSLKAAWMNPVKTLKTE</sequence>
<dbReference type="Pfam" id="PF02687">
    <property type="entry name" value="FtsX"/>
    <property type="match status" value="2"/>
</dbReference>
<feature type="domain" description="PAS" evidence="7">
    <location>
        <begin position="551"/>
        <end position="581"/>
    </location>
</feature>
<keyword evidence="9" id="KW-1185">Reference proteome</keyword>
<dbReference type="Proteomes" id="UP000199421">
    <property type="component" value="Unassembled WGS sequence"/>
</dbReference>
<feature type="transmembrane region" description="Helical" evidence="6">
    <location>
        <begin position="21"/>
        <end position="41"/>
    </location>
</feature>
<organism evidence="8 9">
    <name type="scientific">Olivibacter domesticus</name>
    <name type="common">Pseudosphingobacterium domesticum</name>
    <dbReference type="NCBI Taxonomy" id="407022"/>
    <lineage>
        <taxon>Bacteria</taxon>
        <taxon>Pseudomonadati</taxon>
        <taxon>Bacteroidota</taxon>
        <taxon>Sphingobacteriia</taxon>
        <taxon>Sphingobacteriales</taxon>
        <taxon>Sphingobacteriaceae</taxon>
        <taxon>Olivibacter</taxon>
    </lineage>
</organism>
<name>A0A1H7GJ20_OLID1</name>
<dbReference type="Pfam" id="PF12704">
    <property type="entry name" value="MacB_PCD"/>
    <property type="match status" value="2"/>
</dbReference>
<feature type="transmembrane region" description="Helical" evidence="6">
    <location>
        <begin position="423"/>
        <end position="447"/>
    </location>
</feature>
<evidence type="ECO:0000256" key="1">
    <source>
        <dbReference type="ARBA" id="ARBA00004651"/>
    </source>
</evidence>
<feature type="transmembrane region" description="Helical" evidence="6">
    <location>
        <begin position="761"/>
        <end position="781"/>
    </location>
</feature>
<evidence type="ECO:0000256" key="6">
    <source>
        <dbReference type="SAM" id="Phobius"/>
    </source>
</evidence>
<comment type="subcellular location">
    <subcellularLocation>
        <location evidence="1">Cell membrane</location>
        <topology evidence="1">Multi-pass membrane protein</topology>
    </subcellularLocation>
</comment>
<evidence type="ECO:0000256" key="3">
    <source>
        <dbReference type="ARBA" id="ARBA00022692"/>
    </source>
</evidence>
<dbReference type="RefSeq" id="WP_093316546.1">
    <property type="nucleotide sequence ID" value="NZ_FOAF01000001.1"/>
</dbReference>
<dbReference type="GO" id="GO:0005886">
    <property type="term" value="C:plasma membrane"/>
    <property type="evidence" value="ECO:0007669"/>
    <property type="project" value="UniProtKB-SubCell"/>
</dbReference>
<feature type="transmembrane region" description="Helical" evidence="6">
    <location>
        <begin position="335"/>
        <end position="358"/>
    </location>
</feature>
<feature type="transmembrane region" description="Helical" evidence="6">
    <location>
        <begin position="727"/>
        <end position="746"/>
    </location>
</feature>
<dbReference type="GO" id="GO:0022857">
    <property type="term" value="F:transmembrane transporter activity"/>
    <property type="evidence" value="ECO:0007669"/>
    <property type="project" value="TreeGrafter"/>
</dbReference>
<evidence type="ECO:0000256" key="2">
    <source>
        <dbReference type="ARBA" id="ARBA00022475"/>
    </source>
</evidence>